<comment type="caution">
    <text evidence="1">The sequence shown here is derived from an EMBL/GenBank/DDBJ whole genome shotgun (WGS) entry which is preliminary data.</text>
</comment>
<evidence type="ECO:0008006" key="3">
    <source>
        <dbReference type="Google" id="ProtNLM"/>
    </source>
</evidence>
<gene>
    <name evidence="1" type="ORF">QLQ12_08220</name>
</gene>
<dbReference type="EMBL" id="JASCTH010000004">
    <property type="protein sequence ID" value="MDI6098585.1"/>
    <property type="molecule type" value="Genomic_DNA"/>
</dbReference>
<protein>
    <recommendedName>
        <fullName evidence="3">Helix-turn-helix domain-containing protein</fullName>
    </recommendedName>
</protein>
<dbReference type="Proteomes" id="UP001241758">
    <property type="component" value="Unassembled WGS sequence"/>
</dbReference>
<accession>A0ABT6WFV4</accession>
<evidence type="ECO:0000313" key="1">
    <source>
        <dbReference type="EMBL" id="MDI6098585.1"/>
    </source>
</evidence>
<reference evidence="1 2" key="1">
    <citation type="submission" date="2023-05" db="EMBL/GenBank/DDBJ databases">
        <title>Actinoplanes sp. NEAU-A12 genome sequencing.</title>
        <authorList>
            <person name="Wang Z.-S."/>
        </authorList>
    </citation>
    <scope>NUCLEOTIDE SEQUENCE [LARGE SCALE GENOMIC DNA]</scope>
    <source>
        <strain evidence="1 2">NEAU-A12</strain>
    </source>
</reference>
<dbReference type="RefSeq" id="WP_282758321.1">
    <property type="nucleotide sequence ID" value="NZ_JASCTH010000004.1"/>
</dbReference>
<evidence type="ECO:0000313" key="2">
    <source>
        <dbReference type="Proteomes" id="UP001241758"/>
    </source>
</evidence>
<name>A0ABT6WFV4_9ACTN</name>
<keyword evidence="2" id="KW-1185">Reference proteome</keyword>
<sequence>MTTPDELERQHTLTTATIRYDALRMRDALAAMDPHDEAALSPAETLEMLALSEVITRKAGYGRQAIIRSARAAGVPWTRIGAALGTSKQAAWESHQRWIDDQARQHADTGYQGLDPVTEAQARGLAGQPD</sequence>
<proteinExistence type="predicted"/>
<organism evidence="1 2">
    <name type="scientific">Actinoplanes sandaracinus</name>
    <dbReference type="NCBI Taxonomy" id="3045177"/>
    <lineage>
        <taxon>Bacteria</taxon>
        <taxon>Bacillati</taxon>
        <taxon>Actinomycetota</taxon>
        <taxon>Actinomycetes</taxon>
        <taxon>Micromonosporales</taxon>
        <taxon>Micromonosporaceae</taxon>
        <taxon>Actinoplanes</taxon>
    </lineage>
</organism>